<evidence type="ECO:0000313" key="1">
    <source>
        <dbReference type="EMBL" id="KAJ3540458.1"/>
    </source>
</evidence>
<proteinExistence type="predicted"/>
<dbReference type="Proteomes" id="UP001148629">
    <property type="component" value="Unassembled WGS sequence"/>
</dbReference>
<dbReference type="EMBL" id="JANRMS010000407">
    <property type="protein sequence ID" value="KAJ3540458.1"/>
    <property type="molecule type" value="Genomic_DNA"/>
</dbReference>
<protein>
    <submittedName>
        <fullName evidence="1">Uncharacterized protein</fullName>
    </submittedName>
</protein>
<organism evidence="1 2">
    <name type="scientific">Fusarium decemcellulare</name>
    <dbReference type="NCBI Taxonomy" id="57161"/>
    <lineage>
        <taxon>Eukaryota</taxon>
        <taxon>Fungi</taxon>
        <taxon>Dikarya</taxon>
        <taxon>Ascomycota</taxon>
        <taxon>Pezizomycotina</taxon>
        <taxon>Sordariomycetes</taxon>
        <taxon>Hypocreomycetidae</taxon>
        <taxon>Hypocreales</taxon>
        <taxon>Nectriaceae</taxon>
        <taxon>Fusarium</taxon>
        <taxon>Fusarium decemcellulare species complex</taxon>
    </lineage>
</organism>
<sequence>MDVEDLINRLTLEEKVELTAGVGWWHTATIERLSIPSIRLSDGPNGVRGTHFFDSTPSACLPCGTALGASWNIDLIYRLGQLLSDEAHAKGTHVLLGPTVNIQRGPLGGRGFESFSEDPILSGVLAGHYVRGVQKSGVSATMKHFACNDMESARMAVDIQVTERALREVYLLPFMIAVEMANPRLFMTAYNKVNGKHAPENNHLLQDILRDEWKWDGLVVSDWFGTYSTSEAINAGQDLEMPGPSRWRGGALVHAVTSNKVKLSTLNERVRKVLQLVKHSLENTTIPPNAPETQLNTQEHIRLLREAAAESVVLLKNEKNILPLDPKKRVAVIGPNADISTYCGGGSAGLRAYHTVSPLDGIKGIATDVSFSKGAYGHRSLPQIGKLLRTVDGQRQGFSLRIYNEPTPQSGSNTRRVVEERHLDDSNIWFVDYEHPELAKLWYAEVEGVLTPERSGEWDFGLSVHGTGELFIDGQLVISNVTDQRPGSAFLGCGTVEEIGTMKLEAGTSYNVLVRWGCDQTSNLKVSGVVDFGQGGIRLGGCPRLEQASALNEAVELAKSVDQVVLCVGTSGEWESEGQDRTNMSLPPGSDELIAAVLAGNPNTVVLVQSGTPISMPWVDQASTLVQAWFGGNEAGNGIADVLFGVVNPAGKLPITMPRRVADNPSALNFRSEGGRVLYGEDVHVGYRWYDTLDIEPLFPFGHGLSYTTFSLSDLTLVDDSASELVVRVKATNTGSRAGAAVVQAYVQSPAATPLSASALDTITRSSKELKCFTKVYLEPGANSLAELKVDLLRATSYWSERESCWCSDAGEYKMLVISPPRETRRISPQKPHLCIMTNPESTTPPRQDADASGFSDRSKARELASRACDACRARRRKCVFPREGGAPASQCMGCSKLHIQCSFAIPTRPRGPKRKRTQAPTAISPDFHSDSPSDYSRLDERPSHDEVSGTSDNIQLGLASDTQHSVTPPSRPTISGPVLLITEDESGIIGYYDRPLPTDELCPRDLFLFIMTDYIERIYPLVPIVHLPTFRADLAKNRDVDDRDFLSLIVSLAALTIGLLPSRFDNYHAVVSRFGTRTAVISYIVQMCQRLRHADYWDHVSHKKWAAAYALSVGVFQTGQTNQSRMFEAEAMQIARLLEIHRISGYEGLNAIETQLRKKAFWLQFYTFVHSKVQPGRGNHVTYLDNYILREVDFDALEPLNVIDERVMETGVVSPAPTAVPATPLPASASAADAFNITTTFIISSRAFLKGMREAMFNDGCDCGYGRTPAERLSRLQDLLHELRYMLDGLPHYMRQWGPGDNYQSSGKSPYDGHVIRHDDFRESNLVHAQNEITRVNLHVSHLWLQSFLLDKMDAVLQEMEGARMQTTGGSTTSTHLKLNWREREDVCRQLIHILHSIPHAYLEPNGLFLIYKVRDVASSLLNCPFMMDEQLSRRASELHVLVMSSSFWTKILYFGNNKVGAVWLLATKITTVMTLFGPPLRQKAEANDTFRIMLSSLGHDHDESFSTSALGRTHYESLLTSFIDLEIHISITGVLGFFSLMLDTTTTTTTTSTTTMEAPVAPPSAPAAALLECHICDLSFKTAEEKRQHAKSEWHVYKIRCRVAEPGTTITPPDDGSKPSTRRSKQEWETSKSPQSEEESYDEESESDSSSDKEIVEFIPEECLFCNRTSNDFEENLAHMHQAHSLIIPFQSSLAVDLQTLVWFLHMVIFSYRECICCGRRRRTTEAVQQHMTSMGHCRFNVTEEMSELYDLDSLGQQTARGRSHPDDRTLRLPSGKLLAHRSYVDPTPKSRVQEKSPAGQSALPTSQQSTLGTQALTKKDRKEQALTAHFAQLSTSDQMSLVHLPESQQRSLLLAHKKELDSVKRAERRKRRRLDNVGNKIAIHTNYYKQEVPIYSGG</sequence>
<gene>
    <name evidence="1" type="ORF">NM208_g5053</name>
</gene>
<keyword evidence="2" id="KW-1185">Reference proteome</keyword>
<name>A0ACC1SII1_9HYPO</name>
<accession>A0ACC1SII1</accession>
<evidence type="ECO:0000313" key="2">
    <source>
        <dbReference type="Proteomes" id="UP001148629"/>
    </source>
</evidence>
<reference evidence="1" key="1">
    <citation type="submission" date="2022-08" db="EMBL/GenBank/DDBJ databases">
        <title>Genome Sequence of Fusarium decemcellulare.</title>
        <authorList>
            <person name="Buettner E."/>
        </authorList>
    </citation>
    <scope>NUCLEOTIDE SEQUENCE</scope>
    <source>
        <strain evidence="1">Babe19</strain>
    </source>
</reference>
<comment type="caution">
    <text evidence="1">The sequence shown here is derived from an EMBL/GenBank/DDBJ whole genome shotgun (WGS) entry which is preliminary data.</text>
</comment>